<accession>A0A644XB91</accession>
<protein>
    <submittedName>
        <fullName evidence="2">IS3 family transposase ISDsp2</fullName>
    </submittedName>
</protein>
<organism evidence="2">
    <name type="scientific">bioreactor metagenome</name>
    <dbReference type="NCBI Taxonomy" id="1076179"/>
    <lineage>
        <taxon>unclassified sequences</taxon>
        <taxon>metagenomes</taxon>
        <taxon>ecological metagenomes</taxon>
    </lineage>
</organism>
<evidence type="ECO:0000256" key="1">
    <source>
        <dbReference type="SAM" id="Coils"/>
    </source>
</evidence>
<dbReference type="SUPFAM" id="SSF46689">
    <property type="entry name" value="Homeodomain-like"/>
    <property type="match status" value="1"/>
</dbReference>
<proteinExistence type="predicted"/>
<reference evidence="2" key="1">
    <citation type="submission" date="2019-08" db="EMBL/GenBank/DDBJ databases">
        <authorList>
            <person name="Kucharzyk K."/>
            <person name="Murdoch R.W."/>
            <person name="Higgins S."/>
            <person name="Loffler F."/>
        </authorList>
    </citation>
    <scope>NUCLEOTIDE SEQUENCE</scope>
</reference>
<comment type="caution">
    <text evidence="2">The sequence shown here is derived from an EMBL/GenBank/DDBJ whole genome shotgun (WGS) entry which is preliminary data.</text>
</comment>
<name>A0A644XB91_9ZZZZ</name>
<dbReference type="GO" id="GO:0006313">
    <property type="term" value="P:DNA transposition"/>
    <property type="evidence" value="ECO:0007669"/>
    <property type="project" value="InterPro"/>
</dbReference>
<dbReference type="AlphaFoldDB" id="A0A644XB91"/>
<dbReference type="InterPro" id="IPR009057">
    <property type="entry name" value="Homeodomain-like_sf"/>
</dbReference>
<dbReference type="GO" id="GO:0004803">
    <property type="term" value="F:transposase activity"/>
    <property type="evidence" value="ECO:0007669"/>
    <property type="project" value="InterPro"/>
</dbReference>
<dbReference type="PANTHER" id="PTHR33609">
    <property type="entry name" value="LOW CALCIUM RESPONSE LOCUS PROTEIN S"/>
    <property type="match status" value="1"/>
</dbReference>
<dbReference type="Gene3D" id="1.10.10.60">
    <property type="entry name" value="Homeodomain-like"/>
    <property type="match status" value="1"/>
</dbReference>
<dbReference type="EMBL" id="VSSQ01002123">
    <property type="protein sequence ID" value="MPM13465.1"/>
    <property type="molecule type" value="Genomic_DNA"/>
</dbReference>
<dbReference type="PANTHER" id="PTHR33609:SF1">
    <property type="entry name" value="TRANSPOSASE"/>
    <property type="match status" value="1"/>
</dbReference>
<evidence type="ECO:0000313" key="2">
    <source>
        <dbReference type="EMBL" id="MPM13465.1"/>
    </source>
</evidence>
<sequence length="92" mass="10761">MARKNYTVEQIIVKLREVELHCNQGKTIAEACRGLGITEQTYFRWRKEYGGMNTSDARRMKELEKENTRLKKLVAEQALDIAILRDVNSKNF</sequence>
<dbReference type="InterPro" id="IPR052546">
    <property type="entry name" value="Transposase_8_domain"/>
</dbReference>
<dbReference type="GO" id="GO:0003677">
    <property type="term" value="F:DNA binding"/>
    <property type="evidence" value="ECO:0007669"/>
    <property type="project" value="InterPro"/>
</dbReference>
<gene>
    <name evidence="2" type="ORF">SDC9_59822</name>
</gene>
<feature type="coiled-coil region" evidence="1">
    <location>
        <begin position="53"/>
        <end position="80"/>
    </location>
</feature>
<dbReference type="Pfam" id="PF01527">
    <property type="entry name" value="HTH_Tnp_1"/>
    <property type="match status" value="1"/>
</dbReference>
<dbReference type="InterPro" id="IPR002514">
    <property type="entry name" value="Transposase_8"/>
</dbReference>
<keyword evidence="1" id="KW-0175">Coiled coil</keyword>